<feature type="domain" description="Amine oxidase" evidence="2">
    <location>
        <begin position="21"/>
        <end position="515"/>
    </location>
</feature>
<sequence>MMRSATAKSGPISVAIVGAGFAGLRCADVLLKKGVKVSIFEARNRVGGRVAQSRQLGHIVDLGPNWIHGSEDNPMFHIAKATGTTLHEWNESLMVIDRDGTIMDAHQVSDYAEKIWEDIIPNAFKLAKERNETIDPKTSLYDFFIERAATMFQDEPNEIAERKRTTLLEMGRVWGSYIGSPYSRQSLKFFWLEECIEGENPFVAGTYEKILGVVKKPAEEQADIKLNSEVSFFYGRGSEKSAGIQTVDGVCHEFDEVVVTTPLGWLKSHKDAFKPALDPRLSQAIDNISYGSLDKVYITFPSAFWDMPPAPNPLPPNNLNPTPEPPNIKPKPTPLDQPPLIANETHHHPPFTHWLSPTYAPDTNPQGWDCQAMNMAGLPGETAHATLLYYIHGANSKHIAELVQTTPDATSLDEKLTAYFKPYYSLLPNYSATDPNCVPKAVLATAWAADEFAGFGSYANFQVGLEQGDEDVETMRRGMPERGIWLAGEHTAPFVALGTTTGAYWSGEAVAKRILKVYGLEEVV</sequence>
<dbReference type="Proteomes" id="UP001303373">
    <property type="component" value="Chromosome 8"/>
</dbReference>
<dbReference type="PANTHER" id="PTHR10742">
    <property type="entry name" value="FLAVIN MONOAMINE OXIDASE"/>
    <property type="match status" value="1"/>
</dbReference>
<dbReference type="InterPro" id="IPR036188">
    <property type="entry name" value="FAD/NAD-bd_sf"/>
</dbReference>
<dbReference type="GO" id="GO:0006338">
    <property type="term" value="P:chromatin remodeling"/>
    <property type="evidence" value="ECO:0007669"/>
    <property type="project" value="TreeGrafter"/>
</dbReference>
<proteinExistence type="predicted"/>
<evidence type="ECO:0000313" key="4">
    <source>
        <dbReference type="Proteomes" id="UP001303373"/>
    </source>
</evidence>
<dbReference type="EMBL" id="CP138587">
    <property type="protein sequence ID" value="WPH02585.1"/>
    <property type="molecule type" value="Genomic_DNA"/>
</dbReference>
<dbReference type="InterPro" id="IPR050281">
    <property type="entry name" value="Flavin_monoamine_oxidase"/>
</dbReference>
<evidence type="ECO:0000313" key="3">
    <source>
        <dbReference type="EMBL" id="WPH02585.1"/>
    </source>
</evidence>
<dbReference type="GO" id="GO:0003682">
    <property type="term" value="F:chromatin binding"/>
    <property type="evidence" value="ECO:0007669"/>
    <property type="project" value="TreeGrafter"/>
</dbReference>
<name>A0AAQ3M7Z0_9PEZI</name>
<dbReference type="SUPFAM" id="SSF51905">
    <property type="entry name" value="FAD/NAD(P)-binding domain"/>
    <property type="match status" value="1"/>
</dbReference>
<organism evidence="3 4">
    <name type="scientific">Acrodontium crateriforme</name>
    <dbReference type="NCBI Taxonomy" id="150365"/>
    <lineage>
        <taxon>Eukaryota</taxon>
        <taxon>Fungi</taxon>
        <taxon>Dikarya</taxon>
        <taxon>Ascomycota</taxon>
        <taxon>Pezizomycotina</taxon>
        <taxon>Dothideomycetes</taxon>
        <taxon>Dothideomycetidae</taxon>
        <taxon>Mycosphaerellales</taxon>
        <taxon>Teratosphaeriaceae</taxon>
        <taxon>Acrodontium</taxon>
    </lineage>
</organism>
<dbReference type="AlphaFoldDB" id="A0AAQ3M7Z0"/>
<dbReference type="Gene3D" id="3.90.660.10">
    <property type="match status" value="1"/>
</dbReference>
<dbReference type="GO" id="GO:0016491">
    <property type="term" value="F:oxidoreductase activity"/>
    <property type="evidence" value="ECO:0007669"/>
    <property type="project" value="InterPro"/>
</dbReference>
<dbReference type="PANTHER" id="PTHR10742:SF414">
    <property type="entry name" value="CONTAINING AMINE OXIDASE, PUTATIVE (AFU_ORTHOLOGUE AFUA_3G12150)-RELATED"/>
    <property type="match status" value="1"/>
</dbReference>
<dbReference type="PRINTS" id="PR00419">
    <property type="entry name" value="ADXRDTASE"/>
</dbReference>
<reference evidence="3 4" key="1">
    <citation type="submission" date="2023-11" db="EMBL/GenBank/DDBJ databases">
        <title>An acidophilic fungus is an integral part of prey digestion in a carnivorous sundew plant.</title>
        <authorList>
            <person name="Tsai I.J."/>
        </authorList>
    </citation>
    <scope>NUCLEOTIDE SEQUENCE [LARGE SCALE GENOMIC DNA]</scope>
    <source>
        <strain evidence="3">169a</strain>
    </source>
</reference>
<dbReference type="Pfam" id="PF01593">
    <property type="entry name" value="Amino_oxidase"/>
    <property type="match status" value="1"/>
</dbReference>
<accession>A0AAQ3M7Z0</accession>
<dbReference type="InterPro" id="IPR002937">
    <property type="entry name" value="Amino_oxidase"/>
</dbReference>
<keyword evidence="4" id="KW-1185">Reference proteome</keyword>
<gene>
    <name evidence="3" type="ORF">R9X50_00545000</name>
</gene>
<evidence type="ECO:0000259" key="2">
    <source>
        <dbReference type="Pfam" id="PF01593"/>
    </source>
</evidence>
<evidence type="ECO:0000256" key="1">
    <source>
        <dbReference type="SAM" id="MobiDB-lite"/>
    </source>
</evidence>
<protein>
    <recommendedName>
        <fullName evidence="2">Amine oxidase domain-containing protein</fullName>
    </recommendedName>
</protein>
<dbReference type="Gene3D" id="3.50.50.60">
    <property type="entry name" value="FAD/NAD(P)-binding domain"/>
    <property type="match status" value="1"/>
</dbReference>
<dbReference type="GO" id="GO:0050660">
    <property type="term" value="F:flavin adenine dinucleotide binding"/>
    <property type="evidence" value="ECO:0007669"/>
    <property type="project" value="TreeGrafter"/>
</dbReference>
<feature type="region of interest" description="Disordered" evidence="1">
    <location>
        <begin position="311"/>
        <end position="337"/>
    </location>
</feature>
<dbReference type="SUPFAM" id="SSF54373">
    <property type="entry name" value="FAD-linked reductases, C-terminal domain"/>
    <property type="match status" value="1"/>
</dbReference>